<name>A0A2I1HYS1_9ACTO</name>
<evidence type="ECO:0000256" key="4">
    <source>
        <dbReference type="ARBA" id="ARBA00022989"/>
    </source>
</evidence>
<dbReference type="GO" id="GO:0005886">
    <property type="term" value="C:plasma membrane"/>
    <property type="evidence" value="ECO:0007669"/>
    <property type="project" value="UniProtKB-SubCell"/>
</dbReference>
<comment type="similarity">
    <text evidence="7">Belongs to the CrgA family.</text>
</comment>
<comment type="function">
    <text evidence="7">Involved in cell division.</text>
</comment>
<gene>
    <name evidence="7" type="primary">crgA</name>
    <name evidence="8" type="ORF">CYJ22_07515</name>
    <name evidence="9" type="ORF">NCTC9935_00623</name>
</gene>
<evidence type="ECO:0000256" key="5">
    <source>
        <dbReference type="ARBA" id="ARBA00023136"/>
    </source>
</evidence>
<dbReference type="HAMAP" id="MF_00631">
    <property type="entry name" value="CrgA"/>
    <property type="match status" value="1"/>
</dbReference>
<reference evidence="9 11" key="2">
    <citation type="submission" date="2018-06" db="EMBL/GenBank/DDBJ databases">
        <authorList>
            <consortium name="Pathogen Informatics"/>
            <person name="Doyle S."/>
        </authorList>
    </citation>
    <scope>NUCLEOTIDE SEQUENCE [LARGE SCALE GENOMIC DNA]</scope>
    <source>
        <strain evidence="9 11">NCTC9935</strain>
    </source>
</reference>
<dbReference type="GO" id="GO:0051301">
    <property type="term" value="P:cell division"/>
    <property type="evidence" value="ECO:0007669"/>
    <property type="project" value="UniProtKB-UniRule"/>
</dbReference>
<organism evidence="8 10">
    <name type="scientific">Schaalia odontolytica</name>
    <dbReference type="NCBI Taxonomy" id="1660"/>
    <lineage>
        <taxon>Bacteria</taxon>
        <taxon>Bacillati</taxon>
        <taxon>Actinomycetota</taxon>
        <taxon>Actinomycetes</taxon>
        <taxon>Actinomycetales</taxon>
        <taxon>Actinomycetaceae</taxon>
        <taxon>Schaalia</taxon>
    </lineage>
</organism>
<dbReference type="InterPro" id="IPR009619">
    <property type="entry name" value="CrgA"/>
</dbReference>
<evidence type="ECO:0000313" key="8">
    <source>
        <dbReference type="EMBL" id="PKY64030.1"/>
    </source>
</evidence>
<keyword evidence="2 7" id="KW-0132">Cell division</keyword>
<keyword evidence="5 7" id="KW-0472">Membrane</keyword>
<dbReference type="GeneID" id="93758089"/>
<dbReference type="EMBL" id="PKKM01000010">
    <property type="protein sequence ID" value="PKY64030.1"/>
    <property type="molecule type" value="Genomic_DNA"/>
</dbReference>
<reference evidence="8 10" key="1">
    <citation type="submission" date="2017-12" db="EMBL/GenBank/DDBJ databases">
        <title>Phylogenetic diversity of female urinary microbiome.</title>
        <authorList>
            <person name="Thomas-White K."/>
            <person name="Wolfe A.J."/>
        </authorList>
    </citation>
    <scope>NUCLEOTIDE SEQUENCE [LARGE SCALE GENOMIC DNA]</scope>
    <source>
        <strain evidence="8 10">UMB0018</strain>
    </source>
</reference>
<comment type="subcellular location">
    <subcellularLocation>
        <location evidence="7">Cell membrane</location>
        <topology evidence="7">Multi-pass membrane protein</topology>
    </subcellularLocation>
</comment>
<dbReference type="Proteomes" id="UP000250192">
    <property type="component" value="Unassembled WGS sequence"/>
</dbReference>
<dbReference type="Pfam" id="PF06781">
    <property type="entry name" value="CrgA"/>
    <property type="match status" value="1"/>
</dbReference>
<evidence type="ECO:0000256" key="2">
    <source>
        <dbReference type="ARBA" id="ARBA00022618"/>
    </source>
</evidence>
<evidence type="ECO:0000313" key="11">
    <source>
        <dbReference type="Proteomes" id="UP000250192"/>
    </source>
</evidence>
<accession>A0A2I1HYS1</accession>
<keyword evidence="6 7" id="KW-0131">Cell cycle</keyword>
<dbReference type="AlphaFoldDB" id="A0A2I1HYS1"/>
<sequence>MAESKKRKKNGHEVEDDTEIQNWTDGIPLSPAWWAPTFVALMILGLLWVVVYYISSGTYPVPKLGAWNIAVGLGTMMVGFLMTLRWR</sequence>
<evidence type="ECO:0000313" key="10">
    <source>
        <dbReference type="Proteomes" id="UP000234198"/>
    </source>
</evidence>
<dbReference type="OrthoDB" id="5189646at2"/>
<evidence type="ECO:0000256" key="3">
    <source>
        <dbReference type="ARBA" id="ARBA00022692"/>
    </source>
</evidence>
<keyword evidence="4 7" id="KW-1133">Transmembrane helix</keyword>
<feature type="transmembrane region" description="Helical" evidence="7">
    <location>
        <begin position="33"/>
        <end position="54"/>
    </location>
</feature>
<dbReference type="Proteomes" id="UP000234198">
    <property type="component" value="Unassembled WGS sequence"/>
</dbReference>
<dbReference type="RefSeq" id="WP_007588580.1">
    <property type="nucleotide sequence ID" value="NZ_CAUQLB010000030.1"/>
</dbReference>
<dbReference type="STRING" id="1660.APY09_03120"/>
<protein>
    <recommendedName>
        <fullName evidence="7">Cell division protein CrgA</fullName>
    </recommendedName>
</protein>
<dbReference type="EMBL" id="UAPR01000002">
    <property type="protein sequence ID" value="SPT55130.1"/>
    <property type="molecule type" value="Genomic_DNA"/>
</dbReference>
<keyword evidence="3 7" id="KW-0812">Transmembrane</keyword>
<keyword evidence="1 7" id="KW-1003">Cell membrane</keyword>
<keyword evidence="11" id="KW-1185">Reference proteome</keyword>
<evidence type="ECO:0000256" key="7">
    <source>
        <dbReference type="HAMAP-Rule" id="MF_00631"/>
    </source>
</evidence>
<evidence type="ECO:0000256" key="1">
    <source>
        <dbReference type="ARBA" id="ARBA00022475"/>
    </source>
</evidence>
<evidence type="ECO:0000256" key="6">
    <source>
        <dbReference type="ARBA" id="ARBA00023306"/>
    </source>
</evidence>
<evidence type="ECO:0000313" key="9">
    <source>
        <dbReference type="EMBL" id="SPT55130.1"/>
    </source>
</evidence>
<feature type="transmembrane region" description="Helical" evidence="7">
    <location>
        <begin position="66"/>
        <end position="84"/>
    </location>
</feature>
<proteinExistence type="inferred from homology"/>